<dbReference type="KEGG" id="svp:Pan189_29460"/>
<dbReference type="AlphaFoldDB" id="A0A517R3V2"/>
<keyword evidence="2" id="KW-1185">Reference proteome</keyword>
<evidence type="ECO:0000313" key="1">
    <source>
        <dbReference type="EMBL" id="QDT38551.1"/>
    </source>
</evidence>
<gene>
    <name evidence="1" type="ORF">Pan189_29460</name>
</gene>
<sequence>MRDVARTGFEHHSRDREGAEARRWLLESATLLTRRFRGLSPATNEWIAEIVRFNERVQPAESVQRTKGG</sequence>
<dbReference type="EMBL" id="CP036268">
    <property type="protein sequence ID" value="QDT38551.1"/>
    <property type="molecule type" value="Genomic_DNA"/>
</dbReference>
<accession>A0A517R3V2</accession>
<dbReference type="Proteomes" id="UP000317318">
    <property type="component" value="Chromosome"/>
</dbReference>
<name>A0A517R3V2_9PLAN</name>
<organism evidence="1 2">
    <name type="scientific">Stratiformator vulcanicus</name>
    <dbReference type="NCBI Taxonomy" id="2527980"/>
    <lineage>
        <taxon>Bacteria</taxon>
        <taxon>Pseudomonadati</taxon>
        <taxon>Planctomycetota</taxon>
        <taxon>Planctomycetia</taxon>
        <taxon>Planctomycetales</taxon>
        <taxon>Planctomycetaceae</taxon>
        <taxon>Stratiformator</taxon>
    </lineage>
</organism>
<protein>
    <submittedName>
        <fullName evidence="1">Uncharacterized protein</fullName>
    </submittedName>
</protein>
<evidence type="ECO:0000313" key="2">
    <source>
        <dbReference type="Proteomes" id="UP000317318"/>
    </source>
</evidence>
<proteinExistence type="predicted"/>
<reference evidence="1 2" key="1">
    <citation type="submission" date="2019-02" db="EMBL/GenBank/DDBJ databases">
        <title>Deep-cultivation of Planctomycetes and their phenomic and genomic characterization uncovers novel biology.</title>
        <authorList>
            <person name="Wiegand S."/>
            <person name="Jogler M."/>
            <person name="Boedeker C."/>
            <person name="Pinto D."/>
            <person name="Vollmers J."/>
            <person name="Rivas-Marin E."/>
            <person name="Kohn T."/>
            <person name="Peeters S.H."/>
            <person name="Heuer A."/>
            <person name="Rast P."/>
            <person name="Oberbeckmann S."/>
            <person name="Bunk B."/>
            <person name="Jeske O."/>
            <person name="Meyerdierks A."/>
            <person name="Storesund J.E."/>
            <person name="Kallscheuer N."/>
            <person name="Luecker S."/>
            <person name="Lage O.M."/>
            <person name="Pohl T."/>
            <person name="Merkel B.J."/>
            <person name="Hornburger P."/>
            <person name="Mueller R.-W."/>
            <person name="Bruemmer F."/>
            <person name="Labrenz M."/>
            <person name="Spormann A.M."/>
            <person name="Op den Camp H."/>
            <person name="Overmann J."/>
            <person name="Amann R."/>
            <person name="Jetten M.S.M."/>
            <person name="Mascher T."/>
            <person name="Medema M.H."/>
            <person name="Devos D.P."/>
            <person name="Kaster A.-K."/>
            <person name="Ovreas L."/>
            <person name="Rohde M."/>
            <person name="Galperin M.Y."/>
            <person name="Jogler C."/>
        </authorList>
    </citation>
    <scope>NUCLEOTIDE SEQUENCE [LARGE SCALE GENOMIC DNA]</scope>
    <source>
        <strain evidence="1 2">Pan189</strain>
    </source>
</reference>